<comment type="caution">
    <text evidence="3">The sequence shown here is derived from an EMBL/GenBank/DDBJ whole genome shotgun (WGS) entry which is preliminary data.</text>
</comment>
<accession>A0A9D2A666</accession>
<dbReference type="EMBL" id="DXCL01000001">
    <property type="protein sequence ID" value="HIZ02673.1"/>
    <property type="molecule type" value="Genomic_DNA"/>
</dbReference>
<evidence type="ECO:0000256" key="1">
    <source>
        <dbReference type="SAM" id="Coils"/>
    </source>
</evidence>
<gene>
    <name evidence="3" type="ORF">H9727_00135</name>
</gene>
<reference evidence="3" key="2">
    <citation type="submission" date="2021-04" db="EMBL/GenBank/DDBJ databases">
        <authorList>
            <person name="Gilroy R."/>
        </authorList>
    </citation>
    <scope>NUCLEOTIDE SEQUENCE</scope>
    <source>
        <strain evidence="3">CHK187-5294</strain>
    </source>
</reference>
<evidence type="ECO:0000313" key="3">
    <source>
        <dbReference type="EMBL" id="HIZ02673.1"/>
    </source>
</evidence>
<feature type="region of interest" description="Disordered" evidence="2">
    <location>
        <begin position="433"/>
        <end position="497"/>
    </location>
</feature>
<organism evidence="3 4">
    <name type="scientific">Candidatus Borkfalkia avistercoris</name>
    <dbReference type="NCBI Taxonomy" id="2838504"/>
    <lineage>
        <taxon>Bacteria</taxon>
        <taxon>Bacillati</taxon>
        <taxon>Bacillota</taxon>
        <taxon>Clostridia</taxon>
        <taxon>Christensenellales</taxon>
        <taxon>Christensenellaceae</taxon>
        <taxon>Candidatus Borkfalkia</taxon>
    </lineage>
</organism>
<name>A0A9D2A666_9FIRM</name>
<reference evidence="3" key="1">
    <citation type="journal article" date="2021" name="PeerJ">
        <title>Extensive microbial diversity within the chicken gut microbiome revealed by metagenomics and culture.</title>
        <authorList>
            <person name="Gilroy R."/>
            <person name="Ravi A."/>
            <person name="Getino M."/>
            <person name="Pursley I."/>
            <person name="Horton D.L."/>
            <person name="Alikhan N.F."/>
            <person name="Baker D."/>
            <person name="Gharbi K."/>
            <person name="Hall N."/>
            <person name="Watson M."/>
            <person name="Adriaenssens E.M."/>
            <person name="Foster-Nyarko E."/>
            <person name="Jarju S."/>
            <person name="Secka A."/>
            <person name="Antonio M."/>
            <person name="Oren A."/>
            <person name="Chaudhuri R.R."/>
            <person name="La Ragione R."/>
            <person name="Hildebrand F."/>
            <person name="Pallen M.J."/>
        </authorList>
    </citation>
    <scope>NUCLEOTIDE SEQUENCE</scope>
    <source>
        <strain evidence="3">CHK187-5294</strain>
    </source>
</reference>
<dbReference type="AlphaFoldDB" id="A0A9D2A666"/>
<keyword evidence="1" id="KW-0175">Coiled coil</keyword>
<feature type="coiled-coil region" evidence="1">
    <location>
        <begin position="272"/>
        <end position="299"/>
    </location>
</feature>
<evidence type="ECO:0000256" key="2">
    <source>
        <dbReference type="SAM" id="MobiDB-lite"/>
    </source>
</evidence>
<protein>
    <submittedName>
        <fullName evidence="3">Uncharacterized protein</fullName>
    </submittedName>
</protein>
<sequence>MNRIERIAETLRANKVDFDEDFLDLDARGYASDACQEFSEQIVGDLEALAERGVNEGFGAKERDAIADLIKLALRLSDKKAPARLAKFSEQREKIVSGVREEERREGKMDIREETLKYIDVTRKGTEVLMQRINIGERLKEMFSECVGILDQMREEVCGAWDNSTKNAADIAGKLTDELLAFQKKLAYYTCDAEAVAGLKKALGYAMEWKELKTAAKRGTLADDKYIDAKVGYSDPFDIEELAYAPDHTDSIGIFRDTLRRFDEDTQRFCNTEALEAERDALYKRQAEIEKELDSLTVQYMNGEMSAELCDEKSSELEEEKADVAAELSDYGYEIEEKNKTRRVREKSSKEFARLSNKIMEYESDPVMLSLLAQNIDFSELCGALLGRMSKAEIKEVVSKILYVFDIMKVRGGFTAEVRDAWRDIRTELNMGREEERRARKQDARVAQEAQKEKNTEAERRMQERIARMQNRQGAAPKNEARTEEGRTVMPLSDNDK</sequence>
<proteinExistence type="predicted"/>
<dbReference type="Proteomes" id="UP000824132">
    <property type="component" value="Unassembled WGS sequence"/>
</dbReference>
<feature type="compositionally biased region" description="Basic and acidic residues" evidence="2">
    <location>
        <begin position="433"/>
        <end position="467"/>
    </location>
</feature>
<evidence type="ECO:0000313" key="4">
    <source>
        <dbReference type="Proteomes" id="UP000824132"/>
    </source>
</evidence>